<dbReference type="RefSeq" id="WP_251603613.1">
    <property type="nucleotide sequence ID" value="NZ_JAMQJY010000001.1"/>
</dbReference>
<dbReference type="PROSITE" id="PS51257">
    <property type="entry name" value="PROKAR_LIPOPROTEIN"/>
    <property type="match status" value="1"/>
</dbReference>
<organism evidence="1 2">
    <name type="scientific">Alkalicoccobacillus plakortidis</name>
    <dbReference type="NCBI Taxonomy" id="444060"/>
    <lineage>
        <taxon>Bacteria</taxon>
        <taxon>Bacillati</taxon>
        <taxon>Bacillota</taxon>
        <taxon>Bacilli</taxon>
        <taxon>Bacillales</taxon>
        <taxon>Bacillaceae</taxon>
        <taxon>Alkalicoccobacillus</taxon>
    </lineage>
</organism>
<proteinExistence type="predicted"/>
<accession>A0ABT0XEE7</accession>
<evidence type="ECO:0000313" key="2">
    <source>
        <dbReference type="Proteomes" id="UP001203665"/>
    </source>
</evidence>
<dbReference type="EMBL" id="JAMQJY010000001">
    <property type="protein sequence ID" value="MCM2674276.1"/>
    <property type="molecule type" value="Genomic_DNA"/>
</dbReference>
<dbReference type="Proteomes" id="UP001203665">
    <property type="component" value="Unassembled WGS sequence"/>
</dbReference>
<name>A0ABT0XEE7_9BACI</name>
<comment type="caution">
    <text evidence="1">The sequence shown here is derived from an EMBL/GenBank/DDBJ whole genome shotgun (WGS) entry which is preliminary data.</text>
</comment>
<evidence type="ECO:0008006" key="3">
    <source>
        <dbReference type="Google" id="ProtNLM"/>
    </source>
</evidence>
<reference evidence="1" key="1">
    <citation type="submission" date="2022-06" db="EMBL/GenBank/DDBJ databases">
        <title>Alkalicoccobacillus porphyridii sp. nov., isolated from a marine red alga, Porphyridium purpureum and reclassification of Shouchella plakortidis and Shouchella gibsonii as Alkalicoccobacillus plakortidis comb. nov. and Alkalicoccobacillus gibsonii comb. nov.</title>
        <authorList>
            <person name="Kim K.H."/>
            <person name="Lee J.K."/>
            <person name="Han D.M."/>
            <person name="Baek J.H."/>
            <person name="Jeon C.O."/>
        </authorList>
    </citation>
    <scope>NUCLEOTIDE SEQUENCE</scope>
    <source>
        <strain evidence="1">DSM 19153</strain>
    </source>
</reference>
<sequence>MKSRSMSIMVVVLLLLSGCGGADQVKPLSFEEIEPVERQAEIDRAKEIVLEMEEVIDVKGVQFTHLLFLAPEVKQFDRMKLKHIRQDAFKRVKDEFPKSKVHVSTDKKIYMELEKIEEQLYNGDITAEDLKKKLMKLEEDMKG</sequence>
<keyword evidence="2" id="KW-1185">Reference proteome</keyword>
<gene>
    <name evidence="1" type="ORF">NDM98_01245</name>
</gene>
<protein>
    <recommendedName>
        <fullName evidence="3">Sporulation lipoprotein YhcN/YlaJ</fullName>
    </recommendedName>
</protein>
<evidence type="ECO:0000313" key="1">
    <source>
        <dbReference type="EMBL" id="MCM2674276.1"/>
    </source>
</evidence>